<accession>A0ACB9R4W5</accession>
<organism evidence="1 2">
    <name type="scientific">Melastoma candidum</name>
    <dbReference type="NCBI Taxonomy" id="119954"/>
    <lineage>
        <taxon>Eukaryota</taxon>
        <taxon>Viridiplantae</taxon>
        <taxon>Streptophyta</taxon>
        <taxon>Embryophyta</taxon>
        <taxon>Tracheophyta</taxon>
        <taxon>Spermatophyta</taxon>
        <taxon>Magnoliopsida</taxon>
        <taxon>eudicotyledons</taxon>
        <taxon>Gunneridae</taxon>
        <taxon>Pentapetalae</taxon>
        <taxon>rosids</taxon>
        <taxon>malvids</taxon>
        <taxon>Myrtales</taxon>
        <taxon>Melastomataceae</taxon>
        <taxon>Melastomatoideae</taxon>
        <taxon>Melastomateae</taxon>
        <taxon>Melastoma</taxon>
    </lineage>
</organism>
<comment type="caution">
    <text evidence="1">The sequence shown here is derived from an EMBL/GenBank/DDBJ whole genome shotgun (WGS) entry which is preliminary data.</text>
</comment>
<keyword evidence="2" id="KW-1185">Reference proteome</keyword>
<dbReference type="EMBL" id="CM042883">
    <property type="protein sequence ID" value="KAI4372876.1"/>
    <property type="molecule type" value="Genomic_DNA"/>
</dbReference>
<evidence type="ECO:0000313" key="1">
    <source>
        <dbReference type="EMBL" id="KAI4372876.1"/>
    </source>
</evidence>
<dbReference type="Proteomes" id="UP001057402">
    <property type="component" value="Chromosome 4"/>
</dbReference>
<protein>
    <submittedName>
        <fullName evidence="1">Uncharacterized protein</fullName>
    </submittedName>
</protein>
<name>A0ACB9R4W5_9MYRT</name>
<gene>
    <name evidence="1" type="ORF">MLD38_011060</name>
</gene>
<reference evidence="2" key="1">
    <citation type="journal article" date="2023" name="Front. Plant Sci.">
        <title>Chromosomal-level genome assembly of Melastoma candidum provides insights into trichome evolution.</title>
        <authorList>
            <person name="Zhong Y."/>
            <person name="Wu W."/>
            <person name="Sun C."/>
            <person name="Zou P."/>
            <person name="Liu Y."/>
            <person name="Dai S."/>
            <person name="Zhou R."/>
        </authorList>
    </citation>
    <scope>NUCLEOTIDE SEQUENCE [LARGE SCALE GENOMIC DNA]</scope>
</reference>
<proteinExistence type="predicted"/>
<sequence length="131" mass="14955">MRGRIHLHRQQLSSPPLHVAGTYEPWSVGVRVGCFGCEGRQGAAKKGAFEEDGDEDWKEMMGKWTREKCREEVGMVDLLECLEKEAIMGEDIEKHPADYDRRARIFDKSSKVFQALRDGDDEAERQHPPPA</sequence>
<evidence type="ECO:0000313" key="2">
    <source>
        <dbReference type="Proteomes" id="UP001057402"/>
    </source>
</evidence>